<protein>
    <recommendedName>
        <fullName evidence="3">DUF2088 domain-containing protein</fullName>
    </recommendedName>
</protein>
<keyword evidence="1" id="KW-0614">Plasmid</keyword>
<geneLocation type="plasmid" evidence="2">
    <name>pnve414</name>
</geneLocation>
<sequence length="79" mass="8041">MGNGPGPLEETAETVWQAVHDLPFEGVPDGGEIVLSDESRRISNLAAIVSDVADAASAAGYEPFVFPAMGNHSGATGEG</sequence>
<gene>
    <name evidence="1" type="ORF">FEJ81_21910</name>
</gene>
<accession>A0A4P8WN76</accession>
<reference evidence="2" key="1">
    <citation type="submission" date="2019-05" db="EMBL/GenBank/DDBJ databases">
        <title>Genome sequence and methylation pattern of the halophilic Archaeon Natrinema versiforme BOL5-4.</title>
        <authorList>
            <person name="DasSarma P."/>
            <person name="Anton B.P."/>
            <person name="DasSarma S.L."/>
            <person name="Martinez F.L."/>
            <person name="Guzman D."/>
            <person name="Roberts R.J."/>
            <person name="DasSarma S."/>
        </authorList>
    </citation>
    <scope>NUCLEOTIDE SEQUENCE [LARGE SCALE GENOMIC DNA]</scope>
    <source>
        <strain evidence="2">BOL5-4</strain>
        <plasmid evidence="2">pnve414</plasmid>
    </source>
</reference>
<dbReference type="Proteomes" id="UP000302218">
    <property type="component" value="Plasmid pNVE414"/>
</dbReference>
<name>A0A4P8WN76_9EURY</name>
<evidence type="ECO:0000313" key="2">
    <source>
        <dbReference type="Proteomes" id="UP000302218"/>
    </source>
</evidence>
<evidence type="ECO:0008006" key="3">
    <source>
        <dbReference type="Google" id="ProtNLM"/>
    </source>
</evidence>
<dbReference type="EMBL" id="CP040332">
    <property type="protein sequence ID" value="QCS44940.1"/>
    <property type="molecule type" value="Genomic_DNA"/>
</dbReference>
<dbReference type="AlphaFoldDB" id="A0A4P8WN76"/>
<evidence type="ECO:0000313" key="1">
    <source>
        <dbReference type="EMBL" id="QCS44940.1"/>
    </source>
</evidence>
<proteinExistence type="predicted"/>
<dbReference type="KEGG" id="nvr:FEJ81_21910"/>
<organism evidence="1 2">
    <name type="scientific">Natrinema versiforme</name>
    <dbReference type="NCBI Taxonomy" id="88724"/>
    <lineage>
        <taxon>Archaea</taxon>
        <taxon>Methanobacteriati</taxon>
        <taxon>Methanobacteriota</taxon>
        <taxon>Stenosarchaea group</taxon>
        <taxon>Halobacteria</taxon>
        <taxon>Halobacteriales</taxon>
        <taxon>Natrialbaceae</taxon>
        <taxon>Natrinema</taxon>
    </lineage>
</organism>